<feature type="transmembrane region" description="Helical" evidence="7">
    <location>
        <begin position="69"/>
        <end position="96"/>
    </location>
</feature>
<accession>A0ABD5X854</accession>
<dbReference type="GO" id="GO:0005886">
    <property type="term" value="C:plasma membrane"/>
    <property type="evidence" value="ECO:0007669"/>
    <property type="project" value="UniProtKB-SubCell"/>
</dbReference>
<feature type="transmembrane region" description="Helical" evidence="7">
    <location>
        <begin position="360"/>
        <end position="381"/>
    </location>
</feature>
<protein>
    <submittedName>
        <fullName evidence="8">NrfD/PsrC family molybdoenzyme membrane anchor subunit</fullName>
    </submittedName>
</protein>
<organism evidence="8 9">
    <name type="scientific">Halovenus rubra</name>
    <dbReference type="NCBI Taxonomy" id="869890"/>
    <lineage>
        <taxon>Archaea</taxon>
        <taxon>Methanobacteriati</taxon>
        <taxon>Methanobacteriota</taxon>
        <taxon>Stenosarchaea group</taxon>
        <taxon>Halobacteria</taxon>
        <taxon>Halobacteriales</taxon>
        <taxon>Haloarculaceae</taxon>
        <taxon>Halovenus</taxon>
    </lineage>
</organism>
<evidence type="ECO:0000256" key="7">
    <source>
        <dbReference type="SAM" id="Phobius"/>
    </source>
</evidence>
<name>A0ABD5X854_9EURY</name>
<evidence type="ECO:0000256" key="2">
    <source>
        <dbReference type="ARBA" id="ARBA00008929"/>
    </source>
</evidence>
<feature type="transmembrane region" description="Helical" evidence="7">
    <location>
        <begin position="149"/>
        <end position="172"/>
    </location>
</feature>
<dbReference type="InterPro" id="IPR005614">
    <property type="entry name" value="NrfD-like"/>
</dbReference>
<feature type="transmembrane region" description="Helical" evidence="7">
    <location>
        <begin position="210"/>
        <end position="232"/>
    </location>
</feature>
<comment type="subcellular location">
    <subcellularLocation>
        <location evidence="1">Cell membrane</location>
        <topology evidence="1">Multi-pass membrane protein</topology>
    </subcellularLocation>
</comment>
<dbReference type="AlphaFoldDB" id="A0ABD5X854"/>
<keyword evidence="4 7" id="KW-0812">Transmembrane</keyword>
<sequence length="449" mass="49717">MATKDAEAKEPEPADIIRPILNTSMKWYAAIGILSAVALAWLAAFGFQLQEGLIVTNLADWGSGGGVTWGLYIGAFIWWVGIAHGGIILSAAVRLFGMTKYQPVARMAELLTLTALSMSGLYIVVHMGRPDRLVTSVVNAYPWTVQSSPLAWDVTVITLYFVMTATYIALTLRYDTYQLRDRLPDILDPLYRVVLIGYSEKEDEVIERMAWWLALGIIVMAPLLLHGGVIPWLFSLIPSMPGWDGAIQGPQFLSIALTSALAGLIVISYTTRIAYDWEHIFTDSVIRGLTNWLGIFSLMFVWLQLQQIINGLFAAHVRPEVVMTAKLSNTIYQMAMVTMFLALAYIFAQAVKPSVFSRHLSLVAALGVLVATLSEKILFVFEGLAYPEFGLYDQVPGHYSPSLVELSSVAGTVALCTLMYMVIMKLFPIIELHSVEDHDDDHDNEEVSA</sequence>
<reference evidence="8 9" key="1">
    <citation type="journal article" date="2014" name="Int. J. Syst. Evol. Microbiol.">
        <title>Complete genome sequence of Corynebacterium casei LMG S-19264T (=DSM 44701T), isolated from a smear-ripened cheese.</title>
        <authorList>
            <consortium name="US DOE Joint Genome Institute (JGI-PGF)"/>
            <person name="Walter F."/>
            <person name="Albersmeier A."/>
            <person name="Kalinowski J."/>
            <person name="Ruckert C."/>
        </authorList>
    </citation>
    <scope>NUCLEOTIDE SEQUENCE [LARGE SCALE GENOMIC DNA]</scope>
    <source>
        <strain evidence="8 9">CGMCC 4.7215</strain>
    </source>
</reference>
<feature type="transmembrane region" description="Helical" evidence="7">
    <location>
        <begin position="330"/>
        <end position="348"/>
    </location>
</feature>
<feature type="transmembrane region" description="Helical" evidence="7">
    <location>
        <begin position="27"/>
        <end position="49"/>
    </location>
</feature>
<keyword evidence="6 7" id="KW-0472">Membrane</keyword>
<dbReference type="RefSeq" id="WP_267636148.1">
    <property type="nucleotide sequence ID" value="NZ_JAODIY010000004.1"/>
</dbReference>
<evidence type="ECO:0000313" key="9">
    <source>
        <dbReference type="Proteomes" id="UP001596414"/>
    </source>
</evidence>
<feature type="transmembrane region" description="Helical" evidence="7">
    <location>
        <begin position="108"/>
        <end position="129"/>
    </location>
</feature>
<feature type="transmembrane region" description="Helical" evidence="7">
    <location>
        <begin position="252"/>
        <end position="271"/>
    </location>
</feature>
<evidence type="ECO:0000256" key="4">
    <source>
        <dbReference type="ARBA" id="ARBA00022692"/>
    </source>
</evidence>
<dbReference type="Proteomes" id="UP001596414">
    <property type="component" value="Unassembled WGS sequence"/>
</dbReference>
<comment type="caution">
    <text evidence="8">The sequence shown here is derived from an EMBL/GenBank/DDBJ whole genome shotgun (WGS) entry which is preliminary data.</text>
</comment>
<feature type="transmembrane region" description="Helical" evidence="7">
    <location>
        <begin position="401"/>
        <end position="423"/>
    </location>
</feature>
<comment type="similarity">
    <text evidence="2">Belongs to the NrfD family.</text>
</comment>
<dbReference type="InterPro" id="IPR052049">
    <property type="entry name" value="Electron_transfer_protein"/>
</dbReference>
<dbReference type="Pfam" id="PF03916">
    <property type="entry name" value="NrfD"/>
    <property type="match status" value="1"/>
</dbReference>
<evidence type="ECO:0000256" key="3">
    <source>
        <dbReference type="ARBA" id="ARBA00022475"/>
    </source>
</evidence>
<dbReference type="PANTHER" id="PTHR34856">
    <property type="entry name" value="PROTEIN NRFD"/>
    <property type="match status" value="1"/>
</dbReference>
<proteinExistence type="inferred from homology"/>
<evidence type="ECO:0000256" key="5">
    <source>
        <dbReference type="ARBA" id="ARBA00022989"/>
    </source>
</evidence>
<dbReference type="EMBL" id="JBHSZQ010000004">
    <property type="protein sequence ID" value="MFC7125148.1"/>
    <property type="molecule type" value="Genomic_DNA"/>
</dbReference>
<dbReference type="PANTHER" id="PTHR34856:SF2">
    <property type="entry name" value="PROTEIN NRFD"/>
    <property type="match status" value="1"/>
</dbReference>
<gene>
    <name evidence="8" type="primary">nrfD</name>
    <name evidence="8" type="ORF">ACFQJ7_03725</name>
</gene>
<keyword evidence="5 7" id="KW-1133">Transmembrane helix</keyword>
<evidence type="ECO:0000313" key="8">
    <source>
        <dbReference type="EMBL" id="MFC7125148.1"/>
    </source>
</evidence>
<evidence type="ECO:0000256" key="6">
    <source>
        <dbReference type="ARBA" id="ARBA00023136"/>
    </source>
</evidence>
<evidence type="ECO:0000256" key="1">
    <source>
        <dbReference type="ARBA" id="ARBA00004651"/>
    </source>
</evidence>
<keyword evidence="3" id="KW-1003">Cell membrane</keyword>
<feature type="transmembrane region" description="Helical" evidence="7">
    <location>
        <begin position="292"/>
        <end position="310"/>
    </location>
</feature>